<comment type="caution">
    <text evidence="2">The sequence shown here is derived from an EMBL/GenBank/DDBJ whole genome shotgun (WGS) entry which is preliminary data.</text>
</comment>
<accession>A0AAV4EZ32</accession>
<reference evidence="2 3" key="1">
    <citation type="journal article" date="2021" name="Elife">
        <title>Chloroplast acquisition without the gene transfer in kleptoplastic sea slugs, Plakobranchus ocellatus.</title>
        <authorList>
            <person name="Maeda T."/>
            <person name="Takahashi S."/>
            <person name="Yoshida T."/>
            <person name="Shimamura S."/>
            <person name="Takaki Y."/>
            <person name="Nagai Y."/>
            <person name="Toyoda A."/>
            <person name="Suzuki Y."/>
            <person name="Arimoto A."/>
            <person name="Ishii H."/>
            <person name="Satoh N."/>
            <person name="Nishiyama T."/>
            <person name="Hasebe M."/>
            <person name="Maruyama T."/>
            <person name="Minagawa J."/>
            <person name="Obokata J."/>
            <person name="Shigenobu S."/>
        </authorList>
    </citation>
    <scope>NUCLEOTIDE SEQUENCE [LARGE SCALE GENOMIC DNA]</scope>
</reference>
<feature type="signal peptide" evidence="1">
    <location>
        <begin position="1"/>
        <end position="21"/>
    </location>
</feature>
<evidence type="ECO:0000256" key="1">
    <source>
        <dbReference type="SAM" id="SignalP"/>
    </source>
</evidence>
<name>A0AAV4EZ32_9GAST</name>
<dbReference type="EMBL" id="BMAT01000420">
    <property type="protein sequence ID" value="GFR65994.1"/>
    <property type="molecule type" value="Genomic_DNA"/>
</dbReference>
<protein>
    <submittedName>
        <fullName evidence="2">Uncharacterized protein</fullName>
    </submittedName>
</protein>
<dbReference type="AlphaFoldDB" id="A0AAV4EZ32"/>
<feature type="chain" id="PRO_5043450223" evidence="1">
    <location>
        <begin position="22"/>
        <end position="77"/>
    </location>
</feature>
<proteinExistence type="predicted"/>
<keyword evidence="1" id="KW-0732">Signal</keyword>
<evidence type="ECO:0000313" key="3">
    <source>
        <dbReference type="Proteomes" id="UP000762676"/>
    </source>
</evidence>
<keyword evidence="3" id="KW-1185">Reference proteome</keyword>
<gene>
    <name evidence="2" type="ORF">ElyMa_000216600</name>
</gene>
<dbReference type="Proteomes" id="UP000762676">
    <property type="component" value="Unassembled WGS sequence"/>
</dbReference>
<evidence type="ECO:0000313" key="2">
    <source>
        <dbReference type="EMBL" id="GFR65994.1"/>
    </source>
</evidence>
<organism evidence="2 3">
    <name type="scientific">Elysia marginata</name>
    <dbReference type="NCBI Taxonomy" id="1093978"/>
    <lineage>
        <taxon>Eukaryota</taxon>
        <taxon>Metazoa</taxon>
        <taxon>Spiralia</taxon>
        <taxon>Lophotrochozoa</taxon>
        <taxon>Mollusca</taxon>
        <taxon>Gastropoda</taxon>
        <taxon>Heterobranchia</taxon>
        <taxon>Euthyneura</taxon>
        <taxon>Panpulmonata</taxon>
        <taxon>Sacoglossa</taxon>
        <taxon>Placobranchoidea</taxon>
        <taxon>Plakobranchidae</taxon>
        <taxon>Elysia</taxon>
    </lineage>
</organism>
<sequence length="77" mass="8120">MATLLLIAILALPDPTDLCLGVEDDVPCFVIKSSQEAGTERLGVTAPDVVVVVRCTPSEIATRIPLYAPVASPGRWS</sequence>